<keyword evidence="19" id="KW-1133">Transmembrane helix</keyword>
<accession>A0A1A7VEP7</accession>
<evidence type="ECO:0000256" key="17">
    <source>
        <dbReference type="PIRSR" id="PIRSR017205-2"/>
    </source>
</evidence>
<keyword evidence="5" id="KW-0813">Transport</keyword>
<dbReference type="PANTHER" id="PTHR12613:SF0">
    <property type="entry name" value="ERO1-LIKE PROTEIN"/>
    <property type="match status" value="1"/>
</dbReference>
<dbReference type="GO" id="GO:0005789">
    <property type="term" value="C:endoplasmic reticulum membrane"/>
    <property type="evidence" value="ECO:0007669"/>
    <property type="project" value="UniProtKB-SubCell"/>
</dbReference>
<evidence type="ECO:0000256" key="11">
    <source>
        <dbReference type="ARBA" id="ARBA00023002"/>
    </source>
</evidence>
<dbReference type="EC" id="1.8.4.-" evidence="21"/>
<evidence type="ECO:0000256" key="15">
    <source>
        <dbReference type="ARBA" id="ARBA00023284"/>
    </source>
</evidence>
<evidence type="ECO:0000313" key="21">
    <source>
        <dbReference type="EMBL" id="SBO20201.1"/>
    </source>
</evidence>
<dbReference type="Pfam" id="PF04137">
    <property type="entry name" value="ERO1"/>
    <property type="match status" value="1"/>
</dbReference>
<dbReference type="InterPro" id="IPR037192">
    <property type="entry name" value="ERO1-like_sf"/>
</dbReference>
<keyword evidence="14" id="KW-0325">Glycoprotein</keyword>
<evidence type="ECO:0000256" key="5">
    <source>
        <dbReference type="ARBA" id="ARBA00022448"/>
    </source>
</evidence>
<evidence type="ECO:0000256" key="14">
    <source>
        <dbReference type="ARBA" id="ARBA00023180"/>
    </source>
</evidence>
<comment type="similarity">
    <text evidence="3">Belongs to the EROs family.</text>
</comment>
<dbReference type="SUPFAM" id="SSF110019">
    <property type="entry name" value="ERO1-like"/>
    <property type="match status" value="1"/>
</dbReference>
<dbReference type="GO" id="GO:0015035">
    <property type="term" value="F:protein-disulfide reductase activity"/>
    <property type="evidence" value="ECO:0007669"/>
    <property type="project" value="InterPro"/>
</dbReference>
<evidence type="ECO:0000256" key="20">
    <source>
        <dbReference type="SAM" id="SignalP"/>
    </source>
</evidence>
<dbReference type="PIRSF" id="PIRSF017205">
    <property type="entry name" value="ERO1"/>
    <property type="match status" value="1"/>
</dbReference>
<feature type="active site" evidence="16">
    <location>
        <position position="367"/>
    </location>
</feature>
<evidence type="ECO:0000256" key="18">
    <source>
        <dbReference type="PIRSR" id="PIRSR017205-3"/>
    </source>
</evidence>
<dbReference type="AlphaFoldDB" id="A0A1A7VEP7"/>
<feature type="transmembrane region" description="Helical" evidence="19">
    <location>
        <begin position="473"/>
        <end position="496"/>
    </location>
</feature>
<dbReference type="GO" id="GO:0016972">
    <property type="term" value="F:thiol oxidase activity"/>
    <property type="evidence" value="ECO:0007669"/>
    <property type="project" value="InterPro"/>
</dbReference>
<gene>
    <name evidence="21" type="ORF">PKNA1_C2_0921800</name>
    <name evidence="22" type="ORF">PKNA1_H1_0921800</name>
</gene>
<dbReference type="GO" id="GO:0034975">
    <property type="term" value="P:protein folding in endoplasmic reticulum"/>
    <property type="evidence" value="ECO:0007669"/>
    <property type="project" value="InterPro"/>
</dbReference>
<evidence type="ECO:0000256" key="19">
    <source>
        <dbReference type="SAM" id="Phobius"/>
    </source>
</evidence>
<comment type="subunit">
    <text evidence="4">May function both as a monomer and a homodimer.</text>
</comment>
<evidence type="ECO:0000256" key="4">
    <source>
        <dbReference type="ARBA" id="ARBA00011802"/>
    </source>
</evidence>
<dbReference type="Proteomes" id="UP000182142">
    <property type="component" value="Unassembled WGS sequence"/>
</dbReference>
<keyword evidence="10" id="KW-0249">Electron transport</keyword>
<feature type="binding site" evidence="17">
    <location>
        <position position="185"/>
    </location>
    <ligand>
        <name>FAD</name>
        <dbReference type="ChEBI" id="CHEBI:57692"/>
    </ligand>
</feature>
<evidence type="ECO:0000256" key="13">
    <source>
        <dbReference type="ARBA" id="ARBA00023157"/>
    </source>
</evidence>
<dbReference type="InterPro" id="IPR007266">
    <property type="entry name" value="Ero1"/>
</dbReference>
<evidence type="ECO:0000256" key="2">
    <source>
        <dbReference type="ARBA" id="ARBA00004367"/>
    </source>
</evidence>
<evidence type="ECO:0000256" key="8">
    <source>
        <dbReference type="ARBA" id="ARBA00022824"/>
    </source>
</evidence>
<keyword evidence="11 21" id="KW-0560">Oxidoreductase</keyword>
<keyword evidence="15" id="KW-0676">Redox-active center</keyword>
<feature type="disulfide bond" description="Redox-active" evidence="18">
    <location>
        <begin position="364"/>
        <end position="367"/>
    </location>
</feature>
<keyword evidence="13 18" id="KW-1015">Disulfide bond</keyword>
<keyword evidence="7 20" id="KW-0732">Signal</keyword>
<protein>
    <submittedName>
        <fullName evidence="21">Endoplasmic reticulum oxidoreductin, putative</fullName>
        <ecNumber evidence="21">1.8.4.-</ecNumber>
    </submittedName>
</protein>
<keyword evidence="19" id="KW-0812">Transmembrane</keyword>
<dbReference type="EMBL" id="CWHR02000001">
    <property type="protein sequence ID" value="SBO20427.1"/>
    <property type="molecule type" value="Genomic_DNA"/>
</dbReference>
<evidence type="ECO:0000313" key="22">
    <source>
        <dbReference type="EMBL" id="SBO20427.1"/>
    </source>
</evidence>
<evidence type="ECO:0000256" key="10">
    <source>
        <dbReference type="ARBA" id="ARBA00022982"/>
    </source>
</evidence>
<evidence type="ECO:0000256" key="1">
    <source>
        <dbReference type="ARBA" id="ARBA00001974"/>
    </source>
</evidence>
<feature type="active site" description="Nucleophile" evidence="16">
    <location>
        <position position="364"/>
    </location>
</feature>
<evidence type="ECO:0000313" key="24">
    <source>
        <dbReference type="Proteomes" id="UP000182142"/>
    </source>
</evidence>
<evidence type="ECO:0000256" key="6">
    <source>
        <dbReference type="ARBA" id="ARBA00022630"/>
    </source>
</evidence>
<feature type="signal peptide" evidence="20">
    <location>
        <begin position="1"/>
        <end position="23"/>
    </location>
</feature>
<reference evidence="21" key="1">
    <citation type="submission" date="2016-05" db="EMBL/GenBank/DDBJ databases">
        <authorList>
            <person name="Lavstsen T."/>
            <person name="Jespersen J.S."/>
        </authorList>
    </citation>
    <scope>NUCLEOTIDE SEQUENCE [LARGE SCALE GENOMIC DNA]</scope>
</reference>
<comment type="subcellular location">
    <subcellularLocation>
        <location evidence="2">Endoplasmic reticulum membrane</location>
        <topology evidence="2">Peripheral membrane protein</topology>
        <orientation evidence="2">Lumenal side</orientation>
    </subcellularLocation>
</comment>
<sequence length="508" mass="59595">MKVAVVSVLLPLLFLGLFLKSKEQELSLSYGKYLKNTFKEILLYFNIFDIEFPRSYVLNQKLLGLHVKDIEKDAYTAFPILKELKQKDYFRIFKVNLHIPCKYLKVNEKCKEMKKCSVCECHDDEIPYNFRTNEIEIIQNKMSTEDLKKTFIESKLYKDILGIYAPSDEGFLSYVDLVYNSPSFTAYEGRNIWDKIYRENCFQKEENKCHEMKSFYKIISGMQSNIAILSAEYHYLQNDFVFGDIHTEDVMKSDYFKKQNYAYNMEFFKEKIALYPDRIENLYFTFAILLRAMCRLKALVSQCKCNSGHAQNDQEALKLLNDLLGSFYHSCSSEEFLEPIFPTQGKEILAKFMNITNILDCVPCVKCRLHGKLKTTALQIALVVSPTKGRRVSPTPHLHIPMCMRTDIHHPCTHLYTRMHFPLSLQEGMSYEHIGSLERNEITALINSLYYFADSIIILNKFQERQKLKRATFIFYLLFFCFFLILVIYSVILITVCNCKAKKKKKIS</sequence>
<evidence type="ECO:0000256" key="9">
    <source>
        <dbReference type="ARBA" id="ARBA00022827"/>
    </source>
</evidence>
<feature type="binding site" evidence="17">
    <location>
        <position position="193"/>
    </location>
    <ligand>
        <name>FAD</name>
        <dbReference type="ChEBI" id="CHEBI:57692"/>
    </ligand>
</feature>
<organism evidence="21 23">
    <name type="scientific">Plasmodium knowlesi (strain H)</name>
    <dbReference type="NCBI Taxonomy" id="5851"/>
    <lineage>
        <taxon>Eukaryota</taxon>
        <taxon>Sar</taxon>
        <taxon>Alveolata</taxon>
        <taxon>Apicomplexa</taxon>
        <taxon>Aconoidasida</taxon>
        <taxon>Haemosporida</taxon>
        <taxon>Plasmodiidae</taxon>
        <taxon>Plasmodium</taxon>
        <taxon>Plasmodium (Plasmodium)</taxon>
    </lineage>
</organism>
<comment type="cofactor">
    <cofactor evidence="1 17">
        <name>FAD</name>
        <dbReference type="ChEBI" id="CHEBI:57692"/>
    </cofactor>
</comment>
<evidence type="ECO:0000256" key="7">
    <source>
        <dbReference type="ARBA" id="ARBA00022729"/>
    </source>
</evidence>
<keyword evidence="8" id="KW-0256">Endoplasmic reticulum</keyword>
<evidence type="ECO:0000256" key="16">
    <source>
        <dbReference type="PIRSR" id="PIRSR017205-1"/>
    </source>
</evidence>
<dbReference type="GO" id="GO:0071949">
    <property type="term" value="F:FAD binding"/>
    <property type="evidence" value="ECO:0007669"/>
    <property type="project" value="InterPro"/>
</dbReference>
<evidence type="ECO:0000256" key="3">
    <source>
        <dbReference type="ARBA" id="ARBA00008277"/>
    </source>
</evidence>
<dbReference type="PANTHER" id="PTHR12613">
    <property type="entry name" value="ERO1-RELATED"/>
    <property type="match status" value="1"/>
</dbReference>
<feature type="binding site" evidence="17">
    <location>
        <position position="271"/>
    </location>
    <ligand>
        <name>FAD</name>
        <dbReference type="ChEBI" id="CHEBI:57692"/>
    </ligand>
</feature>
<dbReference type="EMBL" id="CWHQ02000002">
    <property type="protein sequence ID" value="SBO20201.1"/>
    <property type="molecule type" value="Genomic_DNA"/>
</dbReference>
<feature type="binding site" evidence="17">
    <location>
        <position position="220"/>
    </location>
    <ligand>
        <name>FAD</name>
        <dbReference type="ChEBI" id="CHEBI:57692"/>
    </ligand>
</feature>
<name>A0A1A7VEP7_PLAKH</name>
<proteinExistence type="inferred from homology"/>
<keyword evidence="12 19" id="KW-0472">Membrane</keyword>
<keyword evidence="9 17" id="KW-0274">FAD</keyword>
<evidence type="ECO:0000313" key="23">
    <source>
        <dbReference type="Proteomes" id="UP000182128"/>
    </source>
</evidence>
<evidence type="ECO:0000256" key="12">
    <source>
        <dbReference type="ARBA" id="ARBA00023136"/>
    </source>
</evidence>
<dbReference type="Proteomes" id="UP000182128">
    <property type="component" value="Unassembled WGS sequence"/>
</dbReference>
<feature type="chain" id="PRO_5015053911" evidence="20">
    <location>
        <begin position="24"/>
        <end position="508"/>
    </location>
</feature>
<keyword evidence="6" id="KW-0285">Flavoprotein</keyword>
<reference evidence="23 24" key="2">
    <citation type="submission" date="2016-05" db="EMBL/GenBank/DDBJ databases">
        <authorList>
            <person name="Sharaf H."/>
        </authorList>
    </citation>
    <scope>NUCLEOTIDE SEQUENCE [LARGE SCALE GENOMIC DNA]</scope>
    <source>
        <strain evidence="23 24">H</strain>
    </source>
</reference>